<dbReference type="EMBL" id="BQKE01000006">
    <property type="protein sequence ID" value="GJM64709.1"/>
    <property type="molecule type" value="Genomic_DNA"/>
</dbReference>
<dbReference type="AlphaFoldDB" id="A0AAN4W2U4"/>
<evidence type="ECO:0000256" key="4">
    <source>
        <dbReference type="ARBA" id="ARBA00022691"/>
    </source>
</evidence>
<proteinExistence type="inferred from homology"/>
<dbReference type="Pfam" id="PF00145">
    <property type="entry name" value="DNA_methylase"/>
    <property type="match status" value="1"/>
</dbReference>
<dbReference type="GO" id="GO:0003886">
    <property type="term" value="F:DNA (cytosine-5-)-methyltransferase activity"/>
    <property type="evidence" value="ECO:0007669"/>
    <property type="project" value="UniProtKB-EC"/>
</dbReference>
<dbReference type="GO" id="GO:0003677">
    <property type="term" value="F:DNA binding"/>
    <property type="evidence" value="ECO:0007669"/>
    <property type="project" value="TreeGrafter"/>
</dbReference>
<keyword evidence="5" id="KW-0680">Restriction system</keyword>
<gene>
    <name evidence="8" type="primary">dcm_2</name>
    <name evidence="8" type="ORF">PEDI_52610</name>
</gene>
<evidence type="ECO:0000256" key="3">
    <source>
        <dbReference type="ARBA" id="ARBA00022679"/>
    </source>
</evidence>
<dbReference type="PANTHER" id="PTHR10629:SF52">
    <property type="entry name" value="DNA (CYTOSINE-5)-METHYLTRANSFERASE 1"/>
    <property type="match status" value="1"/>
</dbReference>
<keyword evidence="9" id="KW-1185">Reference proteome</keyword>
<dbReference type="PANTHER" id="PTHR10629">
    <property type="entry name" value="CYTOSINE-SPECIFIC METHYLTRANSFERASE"/>
    <property type="match status" value="1"/>
</dbReference>
<sequence>MKNLEVYFIDLFCGAGGTSSGAHLAGAKVLACVNHNANAIKSHTLNHPEAVHFTEDIRDFRVVEKIKLLVDQKRRVEPECIIILWASLECTNFSNAKGGMPRDADSRTLAEHMYMYIESLNPDMFMIENVREFMAWGPLDENGKPEKRKNGRDFIRWKEQIENYGYKSDYRILNSADYGAFQVRKRLFMQFVKSDFSINWPTPTHRDPNLKTSAPLFNTPDLKPWNSVREVLRLEKKGNSIFNRKKPLAEKTLSRILMGLEKFVANGDGQYLTGYYGQGRAHSINQPCPTITTKDRYAAISVESNFFLDEQYGNSTPKSIHRPASCITTVPKLNLVETEFLLNPQYNDKGRSLDRPAFTLIASMHKSPPYLVSIEQAKQAISIEKDDSPVMMKIKEFMITYNIRDIKMRMLLISELKQIQGFPKNYQLVGTQGDQKKFIGNAVEVNQAKALIKTVLSGIQEYHNRRIAA</sequence>
<organism evidence="8 9">
    <name type="scientific">Persicobacter diffluens</name>
    <dbReference type="NCBI Taxonomy" id="981"/>
    <lineage>
        <taxon>Bacteria</taxon>
        <taxon>Pseudomonadati</taxon>
        <taxon>Bacteroidota</taxon>
        <taxon>Cytophagia</taxon>
        <taxon>Cytophagales</taxon>
        <taxon>Persicobacteraceae</taxon>
        <taxon>Persicobacter</taxon>
    </lineage>
</organism>
<evidence type="ECO:0000256" key="7">
    <source>
        <dbReference type="PROSITE-ProRule" id="PRU01016"/>
    </source>
</evidence>
<dbReference type="GO" id="GO:0044027">
    <property type="term" value="P:negative regulation of gene expression via chromosomal CpG island methylation"/>
    <property type="evidence" value="ECO:0007669"/>
    <property type="project" value="TreeGrafter"/>
</dbReference>
<evidence type="ECO:0000256" key="2">
    <source>
        <dbReference type="ARBA" id="ARBA00022603"/>
    </source>
</evidence>
<reference evidence="8 9" key="1">
    <citation type="submission" date="2021-12" db="EMBL/GenBank/DDBJ databases">
        <title>Genome sequencing of bacteria with rrn-lacking chromosome and rrn-plasmid.</title>
        <authorList>
            <person name="Anda M."/>
            <person name="Iwasaki W."/>
        </authorList>
    </citation>
    <scope>NUCLEOTIDE SEQUENCE [LARGE SCALE GENOMIC DNA]</scope>
    <source>
        <strain evidence="8 9">NBRC 15940</strain>
    </source>
</reference>
<accession>A0AAN4W2U4</accession>
<keyword evidence="3 7" id="KW-0808">Transferase</keyword>
<evidence type="ECO:0000256" key="1">
    <source>
        <dbReference type="ARBA" id="ARBA00011975"/>
    </source>
</evidence>
<keyword evidence="2 7" id="KW-0489">Methyltransferase</keyword>
<evidence type="ECO:0000256" key="5">
    <source>
        <dbReference type="ARBA" id="ARBA00022747"/>
    </source>
</evidence>
<dbReference type="Proteomes" id="UP001310022">
    <property type="component" value="Unassembled WGS sequence"/>
</dbReference>
<dbReference type="EC" id="2.1.1.37" evidence="1"/>
<dbReference type="InterPro" id="IPR050390">
    <property type="entry name" value="C5-Methyltransferase"/>
</dbReference>
<keyword evidence="4 7" id="KW-0949">S-adenosyl-L-methionine</keyword>
<feature type="active site" evidence="7">
    <location>
        <position position="90"/>
    </location>
</feature>
<protein>
    <recommendedName>
        <fullName evidence="1">DNA (cytosine-5-)-methyltransferase</fullName>
        <ecNumber evidence="1">2.1.1.37</ecNumber>
    </recommendedName>
</protein>
<dbReference type="InterPro" id="IPR001525">
    <property type="entry name" value="C5_MeTfrase"/>
</dbReference>
<evidence type="ECO:0000256" key="6">
    <source>
        <dbReference type="ARBA" id="ARBA00047422"/>
    </source>
</evidence>
<evidence type="ECO:0000313" key="8">
    <source>
        <dbReference type="EMBL" id="GJM64709.1"/>
    </source>
</evidence>
<dbReference type="InterPro" id="IPR029063">
    <property type="entry name" value="SAM-dependent_MTases_sf"/>
</dbReference>
<comment type="similarity">
    <text evidence="7">Belongs to the class I-like SAM-binding methyltransferase superfamily. C5-methyltransferase family.</text>
</comment>
<comment type="catalytic activity">
    <reaction evidence="6">
        <text>a 2'-deoxycytidine in DNA + S-adenosyl-L-methionine = a 5-methyl-2'-deoxycytidine in DNA + S-adenosyl-L-homocysteine + H(+)</text>
        <dbReference type="Rhea" id="RHEA:13681"/>
        <dbReference type="Rhea" id="RHEA-COMP:11369"/>
        <dbReference type="Rhea" id="RHEA-COMP:11370"/>
        <dbReference type="ChEBI" id="CHEBI:15378"/>
        <dbReference type="ChEBI" id="CHEBI:57856"/>
        <dbReference type="ChEBI" id="CHEBI:59789"/>
        <dbReference type="ChEBI" id="CHEBI:85452"/>
        <dbReference type="ChEBI" id="CHEBI:85454"/>
        <dbReference type="EC" id="2.1.1.37"/>
    </reaction>
</comment>
<dbReference type="Gene3D" id="3.40.50.150">
    <property type="entry name" value="Vaccinia Virus protein VP39"/>
    <property type="match status" value="1"/>
</dbReference>
<dbReference type="GO" id="GO:0032259">
    <property type="term" value="P:methylation"/>
    <property type="evidence" value="ECO:0007669"/>
    <property type="project" value="UniProtKB-KW"/>
</dbReference>
<dbReference type="GO" id="GO:0009307">
    <property type="term" value="P:DNA restriction-modification system"/>
    <property type="evidence" value="ECO:0007669"/>
    <property type="project" value="UniProtKB-KW"/>
</dbReference>
<dbReference type="PROSITE" id="PS51679">
    <property type="entry name" value="SAM_MT_C5"/>
    <property type="match status" value="1"/>
</dbReference>
<dbReference type="Gene3D" id="3.90.120.10">
    <property type="entry name" value="DNA Methylase, subunit A, domain 2"/>
    <property type="match status" value="1"/>
</dbReference>
<dbReference type="SUPFAM" id="SSF53335">
    <property type="entry name" value="S-adenosyl-L-methionine-dependent methyltransferases"/>
    <property type="match status" value="1"/>
</dbReference>
<dbReference type="PRINTS" id="PR00105">
    <property type="entry name" value="C5METTRFRASE"/>
</dbReference>
<evidence type="ECO:0000313" key="9">
    <source>
        <dbReference type="Proteomes" id="UP001310022"/>
    </source>
</evidence>
<dbReference type="RefSeq" id="WP_338239769.1">
    <property type="nucleotide sequence ID" value="NZ_BQKE01000006.1"/>
</dbReference>
<comment type="caution">
    <text evidence="8">The sequence shown here is derived from an EMBL/GenBank/DDBJ whole genome shotgun (WGS) entry which is preliminary data.</text>
</comment>
<name>A0AAN4W2U4_9BACT</name>